<keyword evidence="1" id="KW-0812">Transmembrane</keyword>
<comment type="caution">
    <text evidence="2">The sequence shown here is derived from an EMBL/GenBank/DDBJ whole genome shotgun (WGS) entry which is preliminary data.</text>
</comment>
<evidence type="ECO:0000256" key="1">
    <source>
        <dbReference type="SAM" id="Phobius"/>
    </source>
</evidence>
<keyword evidence="1" id="KW-0472">Membrane</keyword>
<accession>A0A9N8F0L2</accession>
<feature type="transmembrane region" description="Helical" evidence="1">
    <location>
        <begin position="50"/>
        <end position="70"/>
    </location>
</feature>
<keyword evidence="3" id="KW-1185">Reference proteome</keyword>
<keyword evidence="1" id="KW-1133">Transmembrane helix</keyword>
<dbReference type="AlphaFoldDB" id="A0A9N8F0L2"/>
<evidence type="ECO:0000313" key="2">
    <source>
        <dbReference type="EMBL" id="CAB9529006.1"/>
    </source>
</evidence>
<protein>
    <submittedName>
        <fullName evidence="2">Uncharacterized protein</fullName>
    </submittedName>
</protein>
<reference evidence="2" key="1">
    <citation type="submission" date="2020-06" db="EMBL/GenBank/DDBJ databases">
        <authorList>
            <consortium name="Plant Systems Biology data submission"/>
        </authorList>
    </citation>
    <scope>NUCLEOTIDE SEQUENCE</scope>
    <source>
        <strain evidence="2">D6</strain>
    </source>
</reference>
<name>A0A9N8F0L2_9STRA</name>
<dbReference type="Proteomes" id="UP001153069">
    <property type="component" value="Unassembled WGS sequence"/>
</dbReference>
<proteinExistence type="predicted"/>
<sequence length="198" mass="22410">MVLHKINCRAQPEELESLKDDISSFSRGPLDRYDLDSMGFARLGLTRKRVALSILTFAVAGFVGILRWTFSPESIVTTVTPIPTSSDAVPEKLNLMMDKLERLGDQVERLVSSNLKEQTPDTAKNAQQTEVEKRLEKVVQGAKQWFDDTVSDKLQEINHTVVDMHQQLAQEARDIAEELDRKITTRLKSLEESIADRT</sequence>
<gene>
    <name evidence="2" type="ORF">SEMRO_2378_G325380.1</name>
</gene>
<dbReference type="EMBL" id="CAICTM010002376">
    <property type="protein sequence ID" value="CAB9529006.1"/>
    <property type="molecule type" value="Genomic_DNA"/>
</dbReference>
<organism evidence="2 3">
    <name type="scientific">Seminavis robusta</name>
    <dbReference type="NCBI Taxonomy" id="568900"/>
    <lineage>
        <taxon>Eukaryota</taxon>
        <taxon>Sar</taxon>
        <taxon>Stramenopiles</taxon>
        <taxon>Ochrophyta</taxon>
        <taxon>Bacillariophyta</taxon>
        <taxon>Bacillariophyceae</taxon>
        <taxon>Bacillariophycidae</taxon>
        <taxon>Naviculales</taxon>
        <taxon>Naviculaceae</taxon>
        <taxon>Seminavis</taxon>
    </lineage>
</organism>
<evidence type="ECO:0000313" key="3">
    <source>
        <dbReference type="Proteomes" id="UP001153069"/>
    </source>
</evidence>